<dbReference type="AlphaFoldDB" id="F0SCR0"/>
<proteinExistence type="predicted"/>
<dbReference type="PANTHER" id="PTHR48081">
    <property type="entry name" value="AB HYDROLASE SUPERFAMILY PROTEIN C4A8.06C"/>
    <property type="match status" value="1"/>
</dbReference>
<dbReference type="InterPro" id="IPR029058">
    <property type="entry name" value="AB_hydrolase_fold"/>
</dbReference>
<evidence type="ECO:0000313" key="5">
    <source>
        <dbReference type="Proteomes" id="UP000000310"/>
    </source>
</evidence>
<keyword evidence="5" id="KW-1185">Reference proteome</keyword>
<dbReference type="HOGENOM" id="CLU_012494_4_0_10"/>
<evidence type="ECO:0000313" key="4">
    <source>
        <dbReference type="EMBL" id="ADY53904.1"/>
    </source>
</evidence>
<sequence>MKKFILYILLGASFGVQAQVNIPRDTSFTLNGTYLKEKKYRPYITIAEVKNEDVIQSSLNLVYDTVGNRDLFLDVFYPKGEASQKYPGVILIHGGGWQSGDKSQMHTIGKALAAKGYVAFAVEYRLSPEAKYPQAVYDLKSSIRWMRANAKQFQLDTRHIASLGTSAGGQLAALLGVTNGNAYFEGNKRGNARFKSAIQAVINIDGTLAFRHPESVEGKAASNWLDGTYEENPKNWESAAPLNHVSKKSVPILFLNSSIPRFHAGRDDMINKLNKYRIYSEIHEFPDTPHPFWFFNPWFLPMMDYTITFLDKTFK</sequence>
<dbReference type="InterPro" id="IPR050300">
    <property type="entry name" value="GDXG_lipolytic_enzyme"/>
</dbReference>
<dbReference type="STRING" id="762903.Pedsa_3369"/>
<dbReference type="EMBL" id="CP002545">
    <property type="protein sequence ID" value="ADY53904.1"/>
    <property type="molecule type" value="Genomic_DNA"/>
</dbReference>
<evidence type="ECO:0000259" key="3">
    <source>
        <dbReference type="Pfam" id="PF20434"/>
    </source>
</evidence>
<dbReference type="eggNOG" id="COG0657">
    <property type="taxonomic scope" value="Bacteria"/>
</dbReference>
<dbReference type="Pfam" id="PF20434">
    <property type="entry name" value="BD-FAE"/>
    <property type="match status" value="1"/>
</dbReference>
<dbReference type="KEGG" id="psn:Pedsa_3369"/>
<reference evidence="5" key="2">
    <citation type="submission" date="2011-02" db="EMBL/GenBank/DDBJ databases">
        <title>The complete genome of Pedobacter saltans DSM 12145.</title>
        <authorList>
            <consortium name="US DOE Joint Genome Institute (JGI-PGF)"/>
            <person name="Lucas S."/>
            <person name="Copeland A."/>
            <person name="Lapidus A."/>
            <person name="Bruce D."/>
            <person name="Goodwin L."/>
            <person name="Pitluck S."/>
            <person name="Kyrpides N."/>
            <person name="Mavromatis K."/>
            <person name="Pagani I."/>
            <person name="Ivanova N."/>
            <person name="Ovchinnikova G."/>
            <person name="Lu M."/>
            <person name="Detter J.C."/>
            <person name="Han C."/>
            <person name="Land M."/>
            <person name="Hauser L."/>
            <person name="Markowitz V."/>
            <person name="Cheng J.-F."/>
            <person name="Hugenholtz P."/>
            <person name="Woyke T."/>
            <person name="Wu D."/>
            <person name="Tindall B."/>
            <person name="Pomrenke H.G."/>
            <person name="Brambilla E."/>
            <person name="Klenk H.-P."/>
            <person name="Eisen J.A."/>
        </authorList>
    </citation>
    <scope>NUCLEOTIDE SEQUENCE [LARGE SCALE GENOMIC DNA]</scope>
    <source>
        <strain evidence="5">ATCC 51119 / DSM 12145 / JCM 21818 / LMG 10337 / NBRC 100064 / NCIMB 13643</strain>
    </source>
</reference>
<dbReference type="Proteomes" id="UP000000310">
    <property type="component" value="Chromosome"/>
</dbReference>
<keyword evidence="1" id="KW-0378">Hydrolase</keyword>
<evidence type="ECO:0000256" key="1">
    <source>
        <dbReference type="ARBA" id="ARBA00022801"/>
    </source>
</evidence>
<name>F0SCR0_PSESL</name>
<accession>F0SCR0</accession>
<dbReference type="Gene3D" id="3.40.50.1820">
    <property type="entry name" value="alpha/beta hydrolase"/>
    <property type="match status" value="1"/>
</dbReference>
<dbReference type="GO" id="GO:0016787">
    <property type="term" value="F:hydrolase activity"/>
    <property type="evidence" value="ECO:0007669"/>
    <property type="project" value="UniProtKB-KW"/>
</dbReference>
<dbReference type="SUPFAM" id="SSF53474">
    <property type="entry name" value="alpha/beta-Hydrolases"/>
    <property type="match status" value="1"/>
</dbReference>
<dbReference type="OrthoDB" id="9777975at2"/>
<feature type="signal peptide" evidence="2">
    <location>
        <begin position="1"/>
        <end position="18"/>
    </location>
</feature>
<feature type="domain" description="BD-FAE-like" evidence="3">
    <location>
        <begin position="73"/>
        <end position="256"/>
    </location>
</feature>
<dbReference type="PANTHER" id="PTHR48081:SF13">
    <property type="entry name" value="ALPHA_BETA HYDROLASE"/>
    <property type="match status" value="1"/>
</dbReference>
<reference evidence="4 5" key="1">
    <citation type="journal article" date="2011" name="Stand. Genomic Sci.">
        <title>Complete genome sequence of the gliding, heparinolytic Pedobacter saltans type strain (113).</title>
        <authorList>
            <person name="Liolios K."/>
            <person name="Sikorski J."/>
            <person name="Lu M."/>
            <person name="Nolan M."/>
            <person name="Lapidus A."/>
            <person name="Lucas S."/>
            <person name="Hammon N."/>
            <person name="Deshpande S."/>
            <person name="Cheng J.F."/>
            <person name="Tapia R."/>
            <person name="Han C."/>
            <person name="Goodwin L."/>
            <person name="Pitluck S."/>
            <person name="Huntemann M."/>
            <person name="Ivanova N."/>
            <person name="Pagani I."/>
            <person name="Mavromatis K."/>
            <person name="Ovchinikova G."/>
            <person name="Pati A."/>
            <person name="Chen A."/>
            <person name="Palaniappan K."/>
            <person name="Land M."/>
            <person name="Hauser L."/>
            <person name="Brambilla E.M."/>
            <person name="Kotsyurbenko O."/>
            <person name="Rohde M."/>
            <person name="Tindall B.J."/>
            <person name="Abt B."/>
            <person name="Goker M."/>
            <person name="Detter J.C."/>
            <person name="Woyke T."/>
            <person name="Bristow J."/>
            <person name="Eisen J.A."/>
            <person name="Markowitz V."/>
            <person name="Hugenholtz P."/>
            <person name="Klenk H.P."/>
            <person name="Kyrpides N.C."/>
        </authorList>
    </citation>
    <scope>NUCLEOTIDE SEQUENCE [LARGE SCALE GENOMIC DNA]</scope>
    <source>
        <strain evidence="5">ATCC 51119 / DSM 12145 / JCM 21818 / LMG 10337 / NBRC 100064 / NCIMB 13643</strain>
    </source>
</reference>
<protein>
    <submittedName>
        <fullName evidence="4">Esterase/lipase-like protein</fullName>
    </submittedName>
</protein>
<keyword evidence="2" id="KW-0732">Signal</keyword>
<dbReference type="RefSeq" id="WP_013634387.1">
    <property type="nucleotide sequence ID" value="NC_015177.1"/>
</dbReference>
<evidence type="ECO:0000256" key="2">
    <source>
        <dbReference type="SAM" id="SignalP"/>
    </source>
</evidence>
<organism evidence="4 5">
    <name type="scientific">Pseudopedobacter saltans (strain ATCC 51119 / DSM 12145 / JCM 21818 / CCUG 39354 / LMG 10337 / NBRC 100064 / NCIMB 13643)</name>
    <name type="common">Pedobacter saltans</name>
    <dbReference type="NCBI Taxonomy" id="762903"/>
    <lineage>
        <taxon>Bacteria</taxon>
        <taxon>Pseudomonadati</taxon>
        <taxon>Bacteroidota</taxon>
        <taxon>Sphingobacteriia</taxon>
        <taxon>Sphingobacteriales</taxon>
        <taxon>Sphingobacteriaceae</taxon>
        <taxon>Pseudopedobacter</taxon>
    </lineage>
</organism>
<dbReference type="InterPro" id="IPR049492">
    <property type="entry name" value="BD-FAE-like_dom"/>
</dbReference>
<feature type="chain" id="PRO_5003256091" evidence="2">
    <location>
        <begin position="19"/>
        <end position="315"/>
    </location>
</feature>
<gene>
    <name evidence="4" type="ordered locus">Pedsa_3369</name>
</gene>